<dbReference type="Proteomes" id="UP000007364">
    <property type="component" value="Unassembled WGS sequence"/>
</dbReference>
<dbReference type="STRING" id="555500.I215_12968"/>
<dbReference type="Pfam" id="PF03702">
    <property type="entry name" value="AnmK"/>
    <property type="match status" value="1"/>
</dbReference>
<dbReference type="PANTHER" id="PTHR30605">
    <property type="entry name" value="ANHYDRO-N-ACETYLMURAMIC ACID KINASE"/>
    <property type="match status" value="1"/>
</dbReference>
<dbReference type="GO" id="GO:0016773">
    <property type="term" value="F:phosphotransferase activity, alcohol group as acceptor"/>
    <property type="evidence" value="ECO:0007669"/>
    <property type="project" value="InterPro"/>
</dbReference>
<dbReference type="PATRIC" id="fig|555500.3.peg.2674"/>
<keyword evidence="1" id="KW-0418">Kinase</keyword>
<dbReference type="InterPro" id="IPR043129">
    <property type="entry name" value="ATPase_NBD"/>
</dbReference>
<dbReference type="NCBIfam" id="NF007144">
    <property type="entry name" value="PRK09585.2-3"/>
    <property type="match status" value="1"/>
</dbReference>
<organism evidence="1 2">
    <name type="scientific">Galbibacter marinus</name>
    <dbReference type="NCBI Taxonomy" id="555500"/>
    <lineage>
        <taxon>Bacteria</taxon>
        <taxon>Pseudomonadati</taxon>
        <taxon>Bacteroidota</taxon>
        <taxon>Flavobacteriia</taxon>
        <taxon>Flavobacteriales</taxon>
        <taxon>Flavobacteriaceae</taxon>
        <taxon>Galbibacter</taxon>
    </lineage>
</organism>
<accession>K2NZY4</accession>
<sequence>MKKQRYRVIGVMSGTSLDGIDLVYVDFFKNHTWEFKIHTAQTIAYSHSWQKRLSQSMNLPKDALEQLNLEYTGYLAEVILEFIADHGISQVDFVASHGHTVFHQPESGYTLQIGNLPLIAKLLNLKVICDFRVDDVAFGGQGAPLVPIGDALLFSQYDYCLNLGGFANVSFREGSQRIAFDICAVNTVMNHLVASIGLDYDKGGEIASSGEVDSTLLEQLQNLPFYQKPYPKSLGMEWVKSEVFPILDSYNLKLADLLRTYVEHIALQLSNIFKPSTSVLVTGGGAYNSFLMQRTGDLSSAKIHIPVPLIVDFKEALIFGLLGVLRLNGQVNCLSSITGATMDHSSGRIYEP</sequence>
<keyword evidence="1" id="KW-0808">Transferase</keyword>
<dbReference type="RefSeq" id="WP_008992432.1">
    <property type="nucleotide sequence ID" value="NZ_AMSG01000024.1"/>
</dbReference>
<dbReference type="GO" id="GO:0016301">
    <property type="term" value="F:kinase activity"/>
    <property type="evidence" value="ECO:0007669"/>
    <property type="project" value="UniProtKB-KW"/>
</dbReference>
<dbReference type="SUPFAM" id="SSF53067">
    <property type="entry name" value="Actin-like ATPase domain"/>
    <property type="match status" value="1"/>
</dbReference>
<dbReference type="GO" id="GO:0005524">
    <property type="term" value="F:ATP binding"/>
    <property type="evidence" value="ECO:0007669"/>
    <property type="project" value="InterPro"/>
</dbReference>
<proteinExistence type="predicted"/>
<evidence type="ECO:0000313" key="1">
    <source>
        <dbReference type="EMBL" id="EKF54328.1"/>
    </source>
</evidence>
<dbReference type="eggNOG" id="COG2377">
    <property type="taxonomic scope" value="Bacteria"/>
</dbReference>
<dbReference type="PANTHER" id="PTHR30605:SF0">
    <property type="entry name" value="ANHYDRO-N-ACETYLMURAMIC ACID KINASE"/>
    <property type="match status" value="1"/>
</dbReference>
<keyword evidence="2" id="KW-1185">Reference proteome</keyword>
<dbReference type="GO" id="GO:0009254">
    <property type="term" value="P:peptidoglycan turnover"/>
    <property type="evidence" value="ECO:0007669"/>
    <property type="project" value="InterPro"/>
</dbReference>
<dbReference type="AlphaFoldDB" id="K2NZY4"/>
<dbReference type="GO" id="GO:0006040">
    <property type="term" value="P:amino sugar metabolic process"/>
    <property type="evidence" value="ECO:0007669"/>
    <property type="project" value="InterPro"/>
</dbReference>
<dbReference type="EMBL" id="AMSG01000024">
    <property type="protein sequence ID" value="EKF54328.1"/>
    <property type="molecule type" value="Genomic_DNA"/>
</dbReference>
<name>K2NZY4_9FLAO</name>
<comment type="caution">
    <text evidence="1">The sequence shown here is derived from an EMBL/GenBank/DDBJ whole genome shotgun (WGS) entry which is preliminary data.</text>
</comment>
<gene>
    <name evidence="1" type="primary">anmK</name>
    <name evidence="1" type="ORF">I215_12968</name>
</gene>
<protein>
    <submittedName>
        <fullName evidence="1">Anhydro-N-acetylmuramic acid kinase</fullName>
    </submittedName>
</protein>
<evidence type="ECO:0000313" key="2">
    <source>
        <dbReference type="Proteomes" id="UP000007364"/>
    </source>
</evidence>
<dbReference type="InterPro" id="IPR005338">
    <property type="entry name" value="Anhydro_N_Ac-Mur_kinase"/>
</dbReference>
<dbReference type="OrthoDB" id="9763949at2"/>
<dbReference type="Gene3D" id="3.30.420.40">
    <property type="match status" value="2"/>
</dbReference>
<reference evidence="1 2" key="1">
    <citation type="journal article" date="2012" name="J. Bacteriol.">
        <title>Genome Sequence of Galbibacter marinum Type Strain ck-I2-15.</title>
        <authorList>
            <person name="Lai Q."/>
            <person name="Li C."/>
            <person name="Shao Z."/>
        </authorList>
    </citation>
    <scope>NUCLEOTIDE SEQUENCE [LARGE SCALE GENOMIC DNA]</scope>
    <source>
        <strain evidence="2">ck-I2-15</strain>
    </source>
</reference>